<evidence type="ECO:0000313" key="3">
    <source>
        <dbReference type="EMBL" id="TCO64361.1"/>
    </source>
</evidence>
<sequence>MSAAVRLGTFTPGSPEWVTTRSTSLGASDIAAVLRLSPWQSAFSLWHEKRGVLTPEPDTEVLRRGRLLEPVVAAWFAEQHPEYKVRRTGTWANRARPWQIATPDRLLHALTGRAVLEIKTATDPGEWGEPGTGEIPIHYRCQVLWQLDTLGLTRGHVAVLTSGLEFREYVVEWNIDEVELLRAAGREFLDTIDRDERPDIDTHGATYRAVRLLHPDIADVEVEIAPGLAEHYRAAVAAHKQAEQTKQQATARVMDALGTGRRAVVDGESIAIRVPGRAGGPPSLRPSPIRMTPQKVSAAA</sequence>
<dbReference type="InterPro" id="IPR011335">
    <property type="entry name" value="Restrct_endonuc-II-like"/>
</dbReference>
<proteinExistence type="predicted"/>
<dbReference type="GO" id="GO:0004519">
    <property type="term" value="F:endonuclease activity"/>
    <property type="evidence" value="ECO:0007669"/>
    <property type="project" value="UniProtKB-KW"/>
</dbReference>
<dbReference type="InterPro" id="IPR019080">
    <property type="entry name" value="YqaJ_viral_recombinase"/>
</dbReference>
<keyword evidence="3" id="KW-0540">Nuclease</keyword>
<dbReference type="SUPFAM" id="SSF52980">
    <property type="entry name" value="Restriction endonuclease-like"/>
    <property type="match status" value="1"/>
</dbReference>
<accession>A0A4R2JV80</accession>
<dbReference type="NCBIfam" id="TIGR03033">
    <property type="entry name" value="phage_rel_nuc"/>
    <property type="match status" value="1"/>
</dbReference>
<keyword evidence="3" id="KW-0255">Endonuclease</keyword>
<evidence type="ECO:0000259" key="2">
    <source>
        <dbReference type="Pfam" id="PF09588"/>
    </source>
</evidence>
<dbReference type="InterPro" id="IPR017482">
    <property type="entry name" value="Lambda-type_endonuclease"/>
</dbReference>
<comment type="caution">
    <text evidence="3">The sequence shown here is derived from an EMBL/GenBank/DDBJ whole genome shotgun (WGS) entry which is preliminary data.</text>
</comment>
<dbReference type="InterPro" id="IPR011604">
    <property type="entry name" value="PDDEXK-like_dom_sf"/>
</dbReference>
<feature type="region of interest" description="Disordered" evidence="1">
    <location>
        <begin position="275"/>
        <end position="300"/>
    </location>
</feature>
<dbReference type="RefSeq" id="WP_165960154.1">
    <property type="nucleotide sequence ID" value="NZ_SLWS01000001.1"/>
</dbReference>
<keyword evidence="4" id="KW-1185">Reference proteome</keyword>
<keyword evidence="3" id="KW-0378">Hydrolase</keyword>
<organism evidence="3 4">
    <name type="scientific">Actinocrispum wychmicini</name>
    <dbReference type="NCBI Taxonomy" id="1213861"/>
    <lineage>
        <taxon>Bacteria</taxon>
        <taxon>Bacillati</taxon>
        <taxon>Actinomycetota</taxon>
        <taxon>Actinomycetes</taxon>
        <taxon>Pseudonocardiales</taxon>
        <taxon>Pseudonocardiaceae</taxon>
        <taxon>Actinocrispum</taxon>
    </lineage>
</organism>
<dbReference type="AlphaFoldDB" id="A0A4R2JV80"/>
<name>A0A4R2JV80_9PSEU</name>
<dbReference type="Proteomes" id="UP000295680">
    <property type="component" value="Unassembled WGS sequence"/>
</dbReference>
<dbReference type="Pfam" id="PF09588">
    <property type="entry name" value="YqaJ"/>
    <property type="match status" value="1"/>
</dbReference>
<protein>
    <submittedName>
        <fullName evidence="3">Putative phage-type endonuclease</fullName>
    </submittedName>
</protein>
<evidence type="ECO:0000313" key="4">
    <source>
        <dbReference type="Proteomes" id="UP000295680"/>
    </source>
</evidence>
<gene>
    <name evidence="3" type="ORF">EV192_101129</name>
</gene>
<dbReference type="Gene3D" id="3.90.320.10">
    <property type="match status" value="1"/>
</dbReference>
<evidence type="ECO:0000256" key="1">
    <source>
        <dbReference type="SAM" id="MobiDB-lite"/>
    </source>
</evidence>
<feature type="domain" description="YqaJ viral recombinase" evidence="2">
    <location>
        <begin position="16"/>
        <end position="148"/>
    </location>
</feature>
<dbReference type="EMBL" id="SLWS01000001">
    <property type="protein sequence ID" value="TCO64361.1"/>
    <property type="molecule type" value="Genomic_DNA"/>
</dbReference>
<reference evidence="3 4" key="1">
    <citation type="submission" date="2019-03" db="EMBL/GenBank/DDBJ databases">
        <title>Genomic Encyclopedia of Type Strains, Phase IV (KMG-IV): sequencing the most valuable type-strain genomes for metagenomic binning, comparative biology and taxonomic classification.</title>
        <authorList>
            <person name="Goeker M."/>
        </authorList>
    </citation>
    <scope>NUCLEOTIDE SEQUENCE [LARGE SCALE GENOMIC DNA]</scope>
    <source>
        <strain evidence="3 4">DSM 45934</strain>
    </source>
</reference>